<feature type="signal peptide" evidence="4">
    <location>
        <begin position="1"/>
        <end position="25"/>
    </location>
</feature>
<dbReference type="CDD" id="cd13682">
    <property type="entry name" value="PBP2_TRAP_alpha-ketoacid"/>
    <property type="match status" value="1"/>
</dbReference>
<dbReference type="GO" id="GO:0043177">
    <property type="term" value="F:organic acid binding"/>
    <property type="evidence" value="ECO:0007669"/>
    <property type="project" value="InterPro"/>
</dbReference>
<feature type="binding site" evidence="3">
    <location>
        <position position="239"/>
    </location>
    <ligand>
        <name>substrate</name>
    </ligand>
</feature>
<evidence type="ECO:0000256" key="4">
    <source>
        <dbReference type="SAM" id="SignalP"/>
    </source>
</evidence>
<dbReference type="Gene3D" id="3.40.190.170">
    <property type="entry name" value="Bacterial extracellular solute-binding protein, family 7"/>
    <property type="match status" value="1"/>
</dbReference>
<feature type="binding site" evidence="3">
    <location>
        <position position="214"/>
    </location>
    <ligand>
        <name>Na(+)</name>
        <dbReference type="ChEBI" id="CHEBI:29101"/>
    </ligand>
</feature>
<protein>
    <submittedName>
        <fullName evidence="5">ABC transporter substrate-binding protein</fullName>
    </submittedName>
</protein>
<dbReference type="PANTHER" id="PTHR33376:SF5">
    <property type="entry name" value="EXTRACYTOPLASMIC SOLUTE RECEPTOR PROTEIN"/>
    <property type="match status" value="1"/>
</dbReference>
<dbReference type="InterPro" id="IPR019546">
    <property type="entry name" value="TAT_signal_bac_arc"/>
</dbReference>
<feature type="binding site" evidence="2">
    <location>
        <position position="155"/>
    </location>
    <ligand>
        <name>substrate</name>
    </ligand>
</feature>
<dbReference type="PANTHER" id="PTHR33376">
    <property type="match status" value="1"/>
</dbReference>
<organism evidence="5 6">
    <name type="scientific">Bradyrhizobium icense</name>
    <dbReference type="NCBI Taxonomy" id="1274631"/>
    <lineage>
        <taxon>Bacteria</taxon>
        <taxon>Pseudomonadati</taxon>
        <taxon>Pseudomonadota</taxon>
        <taxon>Alphaproteobacteria</taxon>
        <taxon>Hyphomicrobiales</taxon>
        <taxon>Nitrobacteraceae</taxon>
        <taxon>Bradyrhizobium</taxon>
    </lineage>
</organism>
<dbReference type="OrthoDB" id="9769764at2"/>
<evidence type="ECO:0000256" key="3">
    <source>
        <dbReference type="PIRSR" id="PIRSR039026-2"/>
    </source>
</evidence>
<evidence type="ECO:0000256" key="1">
    <source>
        <dbReference type="ARBA" id="ARBA00022729"/>
    </source>
</evidence>
<dbReference type="InterPro" id="IPR041722">
    <property type="entry name" value="TakP/all3028"/>
</dbReference>
<feature type="binding site" evidence="2">
    <location>
        <position position="176"/>
    </location>
    <ligand>
        <name>substrate</name>
    </ligand>
</feature>
<dbReference type="PIRSF" id="PIRSF039026">
    <property type="entry name" value="SiaP"/>
    <property type="match status" value="1"/>
</dbReference>
<dbReference type="Proteomes" id="UP000092839">
    <property type="component" value="Chromosome"/>
</dbReference>
<dbReference type="GO" id="GO:0031317">
    <property type="term" value="C:tripartite ATP-independent periplasmic transporter complex"/>
    <property type="evidence" value="ECO:0007669"/>
    <property type="project" value="InterPro"/>
</dbReference>
<dbReference type="STRING" id="1274631.LMTR13_08110"/>
<dbReference type="InterPro" id="IPR038404">
    <property type="entry name" value="TRAP_DctP_sf"/>
</dbReference>
<dbReference type="PROSITE" id="PS51318">
    <property type="entry name" value="TAT"/>
    <property type="match status" value="1"/>
</dbReference>
<dbReference type="Gene3D" id="3.40.190.10">
    <property type="entry name" value="Periplasmic binding protein-like II"/>
    <property type="match status" value="1"/>
</dbReference>
<dbReference type="InterPro" id="IPR006311">
    <property type="entry name" value="TAT_signal"/>
</dbReference>
<dbReference type="GO" id="GO:0015849">
    <property type="term" value="P:organic acid transport"/>
    <property type="evidence" value="ECO:0007669"/>
    <property type="project" value="InterPro"/>
</dbReference>
<keyword evidence="6" id="KW-1185">Reference proteome</keyword>
<dbReference type="GO" id="GO:0046872">
    <property type="term" value="F:metal ion binding"/>
    <property type="evidence" value="ECO:0007669"/>
    <property type="project" value="UniProtKB-KW"/>
</dbReference>
<dbReference type="InterPro" id="IPR018389">
    <property type="entry name" value="DctP_fam"/>
</dbReference>
<dbReference type="NCBIfam" id="TIGR01409">
    <property type="entry name" value="TAT_signal_seq"/>
    <property type="match status" value="1"/>
</dbReference>
<dbReference type="AlphaFoldDB" id="A0A1B1UBJ9"/>
<dbReference type="InterPro" id="IPR026289">
    <property type="entry name" value="SBP_TakP-like"/>
</dbReference>
<evidence type="ECO:0000313" key="6">
    <source>
        <dbReference type="Proteomes" id="UP000092839"/>
    </source>
</evidence>
<feature type="chain" id="PRO_5008530322" evidence="4">
    <location>
        <begin position="26"/>
        <end position="363"/>
    </location>
</feature>
<feature type="binding site" evidence="3">
    <location>
        <position position="213"/>
    </location>
    <ligand>
        <name>substrate</name>
    </ligand>
</feature>
<dbReference type="NCBIfam" id="NF037995">
    <property type="entry name" value="TRAP_S1"/>
    <property type="match status" value="1"/>
</dbReference>
<dbReference type="KEGG" id="bic:LMTR13_08110"/>
<dbReference type="RefSeq" id="WP_065727436.1">
    <property type="nucleotide sequence ID" value="NZ_CP016428.1"/>
</dbReference>
<name>A0A1B1UBJ9_9BRAD</name>
<sequence>MKRRDLLKMTAAGVATAGVASPAIAQSLPELRWRLTTSFPKSLDTLYGAADYFSRQVVEMTEGRFHIQVFAPGELVPGLQALDATSNNTVEMSHSAAYYYVGKDPTFAIYTAVPFGLNTRQQNSWLYHGGGNELANEFFAKFGVIAHPCGNTGTQMGGWFRREIKTVEDLSGLKMRIGGLAGQVLAKLGVVPQQLAGGDVYPALEKGTIDAAEWVGPHDDEKLGFNRVAKYYYYPGFWEGSSTIHLFTNLEKWNSLPKTYQAILANAAANTNSWMSARYDLQNPLAIKRLVAQGAQLKPFSTEVLDACFKATNELWNELSASNSDFKKTIEAMQAYRSDQNLWWQVAEYTFDSFMVRSRLRSR</sequence>
<evidence type="ECO:0000313" key="5">
    <source>
        <dbReference type="EMBL" id="ANW00150.1"/>
    </source>
</evidence>
<accession>A0A1B1UBJ9</accession>
<dbReference type="EMBL" id="CP016428">
    <property type="protein sequence ID" value="ANW00150.1"/>
    <property type="molecule type" value="Genomic_DNA"/>
</dbReference>
<gene>
    <name evidence="5" type="ORF">LMTR13_08110</name>
</gene>
<reference evidence="5 6" key="1">
    <citation type="submission" date="2016-07" db="EMBL/GenBank/DDBJ databases">
        <title>Complete genome sequence of Bradyrhizobium icense LMTR 13T, a potential inoculant strain isolated from lima bean (Phaseolus lunatus) in Peru.</title>
        <authorList>
            <person name="Ormeno-Orrillo E."/>
            <person name="Duran D."/>
            <person name="Rogel M.A."/>
            <person name="Rey L."/>
            <person name="Imperial J."/>
            <person name="Ruiz-Argueso T."/>
            <person name="Martinez-Romero E."/>
        </authorList>
    </citation>
    <scope>NUCLEOTIDE SEQUENCE [LARGE SCALE GENOMIC DNA]</scope>
    <source>
        <strain evidence="5 6">LMTR 13</strain>
    </source>
</reference>
<proteinExistence type="predicted"/>
<evidence type="ECO:0000256" key="2">
    <source>
        <dbReference type="PIRSR" id="PIRSR039026-1"/>
    </source>
</evidence>
<keyword evidence="3" id="KW-0479">Metal-binding</keyword>
<dbReference type="Pfam" id="PF03480">
    <property type="entry name" value="DctP"/>
    <property type="match status" value="1"/>
</dbReference>
<dbReference type="GO" id="GO:0055085">
    <property type="term" value="P:transmembrane transport"/>
    <property type="evidence" value="ECO:0007669"/>
    <property type="project" value="InterPro"/>
</dbReference>
<keyword evidence="1 4" id="KW-0732">Signal</keyword>